<comment type="caution">
    <text evidence="1">The sequence shown here is derived from an EMBL/GenBank/DDBJ whole genome shotgun (WGS) entry which is preliminary data.</text>
</comment>
<feature type="non-terminal residue" evidence="1">
    <location>
        <position position="1"/>
    </location>
</feature>
<reference evidence="1" key="1">
    <citation type="journal article" date="2015" name="Nature">
        <title>Complex archaea that bridge the gap between prokaryotes and eukaryotes.</title>
        <authorList>
            <person name="Spang A."/>
            <person name="Saw J.H."/>
            <person name="Jorgensen S.L."/>
            <person name="Zaremba-Niedzwiedzka K."/>
            <person name="Martijn J."/>
            <person name="Lind A.E."/>
            <person name="van Eijk R."/>
            <person name="Schleper C."/>
            <person name="Guy L."/>
            <person name="Ettema T.J."/>
        </authorList>
    </citation>
    <scope>NUCLEOTIDE SEQUENCE</scope>
</reference>
<proteinExistence type="predicted"/>
<gene>
    <name evidence="1" type="ORF">LCGC14_3024880</name>
</gene>
<dbReference type="EMBL" id="LAZR01062995">
    <property type="protein sequence ID" value="KKK60387.1"/>
    <property type="molecule type" value="Genomic_DNA"/>
</dbReference>
<protein>
    <submittedName>
        <fullName evidence="1">Uncharacterized protein</fullName>
    </submittedName>
</protein>
<dbReference type="AlphaFoldDB" id="A0A0F8WU33"/>
<evidence type="ECO:0000313" key="1">
    <source>
        <dbReference type="EMBL" id="KKK60387.1"/>
    </source>
</evidence>
<accession>A0A0F8WU33</accession>
<name>A0A0F8WU33_9ZZZZ</name>
<organism evidence="1">
    <name type="scientific">marine sediment metagenome</name>
    <dbReference type="NCBI Taxonomy" id="412755"/>
    <lineage>
        <taxon>unclassified sequences</taxon>
        <taxon>metagenomes</taxon>
        <taxon>ecological metagenomes</taxon>
    </lineage>
</organism>
<sequence length="81" mass="8851">GAKEMLAKPIPSSGCAFYMGTPLTWYYELTGEQIYLDRLKEMAGKGSLAQRASRDMGNWSYALYLAQGGKIPGRKGLEAAD</sequence>